<sequence length="20" mass="2279">MSLETSFILLELTIILVIVM</sequence>
<dbReference type="AlphaFoldDB" id="A0A0E9V1F9"/>
<name>A0A0E9V1F9_ANGAN</name>
<evidence type="ECO:0000313" key="1">
    <source>
        <dbReference type="EMBL" id="JAH71260.1"/>
    </source>
</evidence>
<organism evidence="1">
    <name type="scientific">Anguilla anguilla</name>
    <name type="common">European freshwater eel</name>
    <name type="synonym">Muraena anguilla</name>
    <dbReference type="NCBI Taxonomy" id="7936"/>
    <lineage>
        <taxon>Eukaryota</taxon>
        <taxon>Metazoa</taxon>
        <taxon>Chordata</taxon>
        <taxon>Craniata</taxon>
        <taxon>Vertebrata</taxon>
        <taxon>Euteleostomi</taxon>
        <taxon>Actinopterygii</taxon>
        <taxon>Neopterygii</taxon>
        <taxon>Teleostei</taxon>
        <taxon>Anguilliformes</taxon>
        <taxon>Anguillidae</taxon>
        <taxon>Anguilla</taxon>
    </lineage>
</organism>
<proteinExistence type="predicted"/>
<reference evidence="1" key="2">
    <citation type="journal article" date="2015" name="Fish Shellfish Immunol.">
        <title>Early steps in the European eel (Anguilla anguilla)-Vibrio vulnificus interaction in the gills: Role of the RtxA13 toxin.</title>
        <authorList>
            <person name="Callol A."/>
            <person name="Pajuelo D."/>
            <person name="Ebbesson L."/>
            <person name="Teles M."/>
            <person name="MacKenzie S."/>
            <person name="Amaro C."/>
        </authorList>
    </citation>
    <scope>NUCLEOTIDE SEQUENCE</scope>
</reference>
<accession>A0A0E9V1F9</accession>
<reference evidence="1" key="1">
    <citation type="submission" date="2014-11" db="EMBL/GenBank/DDBJ databases">
        <authorList>
            <person name="Amaro Gonzalez C."/>
        </authorList>
    </citation>
    <scope>NUCLEOTIDE SEQUENCE</scope>
</reference>
<dbReference type="EMBL" id="GBXM01037317">
    <property type="protein sequence ID" value="JAH71260.1"/>
    <property type="molecule type" value="Transcribed_RNA"/>
</dbReference>
<protein>
    <submittedName>
        <fullName evidence="1">Uncharacterized protein</fullName>
    </submittedName>
</protein>